<dbReference type="SUPFAM" id="SSF52980">
    <property type="entry name" value="Restriction endonuclease-like"/>
    <property type="match status" value="1"/>
</dbReference>
<dbReference type="InterPro" id="IPR011335">
    <property type="entry name" value="Restrct_endonuc-II-like"/>
</dbReference>
<organism evidence="2 3">
    <name type="scientific">Salinimicrobium flavum</name>
    <dbReference type="NCBI Taxonomy" id="1737065"/>
    <lineage>
        <taxon>Bacteria</taxon>
        <taxon>Pseudomonadati</taxon>
        <taxon>Bacteroidota</taxon>
        <taxon>Flavobacteriia</taxon>
        <taxon>Flavobacteriales</taxon>
        <taxon>Flavobacteriaceae</taxon>
        <taxon>Salinimicrobium</taxon>
    </lineage>
</organism>
<dbReference type="RefSeq" id="WP_380752012.1">
    <property type="nucleotide sequence ID" value="NZ_JBHULT010000009.1"/>
</dbReference>
<dbReference type="GO" id="GO:0004519">
    <property type="term" value="F:endonuclease activity"/>
    <property type="evidence" value="ECO:0007669"/>
    <property type="project" value="UniProtKB-KW"/>
</dbReference>
<evidence type="ECO:0000313" key="2">
    <source>
        <dbReference type="EMBL" id="MFD2518249.1"/>
    </source>
</evidence>
<proteinExistence type="predicted"/>
<accession>A0ABW5IX60</accession>
<gene>
    <name evidence="2" type="ORF">ACFSTG_10125</name>
</gene>
<evidence type="ECO:0000313" key="3">
    <source>
        <dbReference type="Proteomes" id="UP001597468"/>
    </source>
</evidence>
<sequence length="446" mass="52047">MINNKQKDQILKIWNSYSSSDKLVLDTKGNVLPNIDGEREKAIESLQEYLNEFVNGKIDIHEFKTTVDSFNKRNNLWGFTATKGQMFFNQLVRNSENKIDRLVSLLKKVLVEPKDLEEALEHIQTLENYCIENYKDAKDRRKVANPSSVGYFLSYFWQIQNHKEWPIIYTSLTISFEEINLWRPFENQKEAYSYFFKLNEEVKLLLEKETSKKISNWQVEHAFWKFKGNPNKEKKTVVEKNVEKETSEDSETKLSITANFKLEDYLFPKVAKLIEIGADTEQSSSKKGNQFENLVSEVFKLMDFDVQSLGQGYGRTPDAIIKFPEEHTAFLVDAKAYTNGYSLGLDDRAIKEYISYHTPILKKEGYTKIGFIIVSNSFKSNFEEFINDITWNTEIKRFILLQSEALLYLLAYKSKDRLTLPNIIETLISLNSPITSKQIIEEYDDV</sequence>
<keyword evidence="3" id="KW-1185">Reference proteome</keyword>
<keyword evidence="2" id="KW-0378">Hydrolase</keyword>
<keyword evidence="2" id="KW-0540">Nuclease</keyword>
<protein>
    <submittedName>
        <fullName evidence="2">Restriction endonuclease FokI C-terminal domain-containing protein</fullName>
    </submittedName>
</protein>
<keyword evidence="2" id="KW-0255">Endonuclease</keyword>
<name>A0ABW5IX60_9FLAO</name>
<evidence type="ECO:0000259" key="1">
    <source>
        <dbReference type="Pfam" id="PF09254"/>
    </source>
</evidence>
<dbReference type="Proteomes" id="UP001597468">
    <property type="component" value="Unassembled WGS sequence"/>
</dbReference>
<dbReference type="Gene3D" id="3.40.91.30">
    <property type="match status" value="1"/>
</dbReference>
<dbReference type="Pfam" id="PF09254">
    <property type="entry name" value="FokI_cleav_dom"/>
    <property type="match status" value="1"/>
</dbReference>
<feature type="domain" description="FokI cleavage" evidence="1">
    <location>
        <begin position="271"/>
        <end position="355"/>
    </location>
</feature>
<comment type="caution">
    <text evidence="2">The sequence shown here is derived from an EMBL/GenBank/DDBJ whole genome shotgun (WGS) entry which is preliminary data.</text>
</comment>
<reference evidence="3" key="1">
    <citation type="journal article" date="2019" name="Int. J. Syst. Evol. Microbiol.">
        <title>The Global Catalogue of Microorganisms (GCM) 10K type strain sequencing project: providing services to taxonomists for standard genome sequencing and annotation.</title>
        <authorList>
            <consortium name="The Broad Institute Genomics Platform"/>
            <consortium name="The Broad Institute Genome Sequencing Center for Infectious Disease"/>
            <person name="Wu L."/>
            <person name="Ma J."/>
        </authorList>
    </citation>
    <scope>NUCLEOTIDE SEQUENCE [LARGE SCALE GENOMIC DNA]</scope>
    <source>
        <strain evidence="3">KCTC 42585</strain>
    </source>
</reference>
<dbReference type="InterPro" id="IPR015334">
    <property type="entry name" value="FokI_cleavage_dom"/>
</dbReference>
<dbReference type="EMBL" id="JBHULT010000009">
    <property type="protein sequence ID" value="MFD2518249.1"/>
    <property type="molecule type" value="Genomic_DNA"/>
</dbReference>